<comment type="caution">
    <text evidence="1">The sequence shown here is derived from an EMBL/GenBank/DDBJ whole genome shotgun (WGS) entry which is preliminary data.</text>
</comment>
<gene>
    <name evidence="1" type="ORF">NJQ99_00425</name>
</gene>
<evidence type="ECO:0000313" key="2">
    <source>
        <dbReference type="Proteomes" id="UP001055804"/>
    </source>
</evidence>
<evidence type="ECO:0000313" key="1">
    <source>
        <dbReference type="EMBL" id="MCP1334869.1"/>
    </source>
</evidence>
<sequence>MVAQIGARQFASSAVFYKTFDEAMALVQETAAYLDGQGRFESQDLGRDCALVYAAESMRLTTRLMQVSSWLLAQRALQKGQIAYAEAAGPKYRLSMPEPSVAPNPRVLSQLPDRFVTLISRSRRLYARVKRIDTQLYGEGDRTQLAEPPFAHHIRRIEAAFAPALRMDTAQAEPRHSRGGRA</sequence>
<proteinExistence type="predicted"/>
<dbReference type="RefSeq" id="WP_269330835.1">
    <property type="nucleotide sequence ID" value="NZ_JAMZFT010000001.1"/>
</dbReference>
<keyword evidence="2" id="KW-1185">Reference proteome</keyword>
<dbReference type="Proteomes" id="UP001055804">
    <property type="component" value="Unassembled WGS sequence"/>
</dbReference>
<dbReference type="Pfam" id="PF07323">
    <property type="entry name" value="DUF1465"/>
    <property type="match status" value="1"/>
</dbReference>
<dbReference type="InterPro" id="IPR038301">
    <property type="entry name" value="AraC-like_sf"/>
</dbReference>
<dbReference type="AlphaFoldDB" id="A0A9J6P8I5"/>
<dbReference type="InterPro" id="IPR010848">
    <property type="entry name" value="DUF1465"/>
</dbReference>
<dbReference type="Gene3D" id="1.10.8.930">
    <property type="entry name" value="Protein of unknown function DUF1465"/>
    <property type="match status" value="1"/>
</dbReference>
<accession>A0A9J6P8I5</accession>
<protein>
    <submittedName>
        <fullName evidence="1">DUF1465 family protein</fullName>
    </submittedName>
</protein>
<dbReference type="EMBL" id="JAMZFT010000001">
    <property type="protein sequence ID" value="MCP1334869.1"/>
    <property type="molecule type" value="Genomic_DNA"/>
</dbReference>
<reference evidence="1" key="1">
    <citation type="submission" date="2022-06" db="EMBL/GenBank/DDBJ databases">
        <title>Isolation and Genomics of Futiania mangrovii gen. nov., sp. nov., a Rare and Metabolically-versatile member in the Class Alphaproteobacteria.</title>
        <authorList>
            <person name="Liu L."/>
            <person name="Huang W.-C."/>
            <person name="Pan J."/>
            <person name="Li J."/>
            <person name="Huang Y."/>
            <person name="Du H."/>
            <person name="Liu Y."/>
            <person name="Li M."/>
        </authorList>
    </citation>
    <scope>NUCLEOTIDE SEQUENCE</scope>
    <source>
        <strain evidence="1">FT118</strain>
    </source>
</reference>
<name>A0A9J6P8I5_9PROT</name>
<organism evidence="1 2">
    <name type="scientific">Futiania mangrovi</name>
    <dbReference type="NCBI Taxonomy" id="2959716"/>
    <lineage>
        <taxon>Bacteria</taxon>
        <taxon>Pseudomonadati</taxon>
        <taxon>Pseudomonadota</taxon>
        <taxon>Alphaproteobacteria</taxon>
        <taxon>Futianiales</taxon>
        <taxon>Futianiaceae</taxon>
        <taxon>Futiania</taxon>
    </lineage>
</organism>